<reference evidence="2" key="5">
    <citation type="journal article" date="2021" name="G3 (Bethesda)">
        <title>Aegilops tauschii genome assembly Aet v5.0 features greater sequence contiguity and improved annotation.</title>
        <authorList>
            <person name="Wang L."/>
            <person name="Zhu T."/>
            <person name="Rodriguez J.C."/>
            <person name="Deal K.R."/>
            <person name="Dubcovsky J."/>
            <person name="McGuire P.E."/>
            <person name="Lux T."/>
            <person name="Spannagl M."/>
            <person name="Mayer K.F.X."/>
            <person name="Baldrich P."/>
            <person name="Meyers B.C."/>
            <person name="Huo N."/>
            <person name="Gu Y.Q."/>
            <person name="Zhou H."/>
            <person name="Devos K.M."/>
            <person name="Bennetzen J.L."/>
            <person name="Unver T."/>
            <person name="Budak H."/>
            <person name="Gulick P.J."/>
            <person name="Galiba G."/>
            <person name="Kalapos B."/>
            <person name="Nelson D.R."/>
            <person name="Li P."/>
            <person name="You F.M."/>
            <person name="Luo M.C."/>
            <person name="Dvorak J."/>
        </authorList>
    </citation>
    <scope>NUCLEOTIDE SEQUENCE [LARGE SCALE GENOMIC DNA]</scope>
    <source>
        <strain evidence="2">cv. AL8/78</strain>
    </source>
</reference>
<organism evidence="2 3">
    <name type="scientific">Aegilops tauschii subsp. strangulata</name>
    <name type="common">Goatgrass</name>
    <dbReference type="NCBI Taxonomy" id="200361"/>
    <lineage>
        <taxon>Eukaryota</taxon>
        <taxon>Viridiplantae</taxon>
        <taxon>Streptophyta</taxon>
        <taxon>Embryophyta</taxon>
        <taxon>Tracheophyta</taxon>
        <taxon>Spermatophyta</taxon>
        <taxon>Magnoliopsida</taxon>
        <taxon>Liliopsida</taxon>
        <taxon>Poales</taxon>
        <taxon>Poaceae</taxon>
        <taxon>BOP clade</taxon>
        <taxon>Pooideae</taxon>
        <taxon>Triticodae</taxon>
        <taxon>Triticeae</taxon>
        <taxon>Triticinae</taxon>
        <taxon>Aegilops</taxon>
    </lineage>
</organism>
<evidence type="ECO:0000313" key="3">
    <source>
        <dbReference type="Proteomes" id="UP000015105"/>
    </source>
</evidence>
<accession>A0A453SXQ2</accession>
<reference evidence="2" key="4">
    <citation type="submission" date="2019-03" db="UniProtKB">
        <authorList>
            <consortium name="EnsemblPlants"/>
        </authorList>
    </citation>
    <scope>IDENTIFICATION</scope>
</reference>
<dbReference type="Proteomes" id="UP000015105">
    <property type="component" value="Chromosome 7D"/>
</dbReference>
<reference evidence="3" key="2">
    <citation type="journal article" date="2017" name="Nat. Plants">
        <title>The Aegilops tauschii genome reveals multiple impacts of transposons.</title>
        <authorList>
            <person name="Zhao G."/>
            <person name="Zou C."/>
            <person name="Li K."/>
            <person name="Wang K."/>
            <person name="Li T."/>
            <person name="Gao L."/>
            <person name="Zhang X."/>
            <person name="Wang H."/>
            <person name="Yang Z."/>
            <person name="Liu X."/>
            <person name="Jiang W."/>
            <person name="Mao L."/>
            <person name="Kong X."/>
            <person name="Jiao Y."/>
            <person name="Jia J."/>
        </authorList>
    </citation>
    <scope>NUCLEOTIDE SEQUENCE [LARGE SCALE GENOMIC DNA]</scope>
    <source>
        <strain evidence="3">cv. AL8/78</strain>
    </source>
</reference>
<feature type="domain" description="Cathepsin propeptide inhibitor" evidence="1">
    <location>
        <begin position="19"/>
        <end position="48"/>
    </location>
</feature>
<reference evidence="3" key="1">
    <citation type="journal article" date="2014" name="Science">
        <title>Ancient hybridizations among the ancestral genomes of bread wheat.</title>
        <authorList>
            <consortium name="International Wheat Genome Sequencing Consortium,"/>
            <person name="Marcussen T."/>
            <person name="Sandve S.R."/>
            <person name="Heier L."/>
            <person name="Spannagl M."/>
            <person name="Pfeifer M."/>
            <person name="Jakobsen K.S."/>
            <person name="Wulff B.B."/>
            <person name="Steuernagel B."/>
            <person name="Mayer K.F."/>
            <person name="Olsen O.A."/>
        </authorList>
    </citation>
    <scope>NUCLEOTIDE SEQUENCE [LARGE SCALE GENOMIC DNA]</scope>
    <source>
        <strain evidence="3">cv. AL8/78</strain>
    </source>
</reference>
<proteinExistence type="predicted"/>
<dbReference type="Pfam" id="PF08246">
    <property type="entry name" value="Inhibitor_I29"/>
    <property type="match status" value="1"/>
</dbReference>
<dbReference type="AlphaFoldDB" id="A0A453SXQ2"/>
<evidence type="ECO:0000313" key="2">
    <source>
        <dbReference type="EnsemblPlants" id="AET7Gv21146100.1"/>
    </source>
</evidence>
<reference evidence="2" key="3">
    <citation type="journal article" date="2017" name="Nature">
        <title>Genome sequence of the progenitor of the wheat D genome Aegilops tauschii.</title>
        <authorList>
            <person name="Luo M.C."/>
            <person name="Gu Y.Q."/>
            <person name="Puiu D."/>
            <person name="Wang H."/>
            <person name="Twardziok S.O."/>
            <person name="Deal K.R."/>
            <person name="Huo N."/>
            <person name="Zhu T."/>
            <person name="Wang L."/>
            <person name="Wang Y."/>
            <person name="McGuire P.E."/>
            <person name="Liu S."/>
            <person name="Long H."/>
            <person name="Ramasamy R.K."/>
            <person name="Rodriguez J.C."/>
            <person name="Van S.L."/>
            <person name="Yuan L."/>
            <person name="Wang Z."/>
            <person name="Xia Z."/>
            <person name="Xiao L."/>
            <person name="Anderson O.D."/>
            <person name="Ouyang S."/>
            <person name="Liang Y."/>
            <person name="Zimin A.V."/>
            <person name="Pertea G."/>
            <person name="Qi P."/>
            <person name="Bennetzen J.L."/>
            <person name="Dai X."/>
            <person name="Dawson M.W."/>
            <person name="Muller H.G."/>
            <person name="Kugler K."/>
            <person name="Rivarola-Duarte L."/>
            <person name="Spannagl M."/>
            <person name="Mayer K.F.X."/>
            <person name="Lu F.H."/>
            <person name="Bevan M.W."/>
            <person name="Leroy P."/>
            <person name="Li P."/>
            <person name="You F.M."/>
            <person name="Sun Q."/>
            <person name="Liu Z."/>
            <person name="Lyons E."/>
            <person name="Wicker T."/>
            <person name="Salzberg S.L."/>
            <person name="Devos K.M."/>
            <person name="Dvorak J."/>
        </authorList>
    </citation>
    <scope>NUCLEOTIDE SEQUENCE [LARGE SCALE GENOMIC DNA]</scope>
    <source>
        <strain evidence="2">cv. AL8/78</strain>
    </source>
</reference>
<sequence>MLFHQYKKGKKEEDMKEMFKDWVKKYNKRYRDEQEKATRFQMFRDTVDKLPHPTPERIHYLADRTDEEIRRFKAYPDGIQHEEYAKFCRDLLAKEIH</sequence>
<keyword evidence="3" id="KW-1185">Reference proteome</keyword>
<evidence type="ECO:0000259" key="1">
    <source>
        <dbReference type="Pfam" id="PF08246"/>
    </source>
</evidence>
<protein>
    <recommendedName>
        <fullName evidence="1">Cathepsin propeptide inhibitor domain-containing protein</fullName>
    </recommendedName>
</protein>
<dbReference type="SUPFAM" id="SSF54001">
    <property type="entry name" value="Cysteine proteinases"/>
    <property type="match status" value="1"/>
</dbReference>
<dbReference type="InterPro" id="IPR013201">
    <property type="entry name" value="Prot_inhib_I29"/>
</dbReference>
<dbReference type="Gramene" id="AET7Gv21146100.1">
    <property type="protein sequence ID" value="AET7Gv21146100.1"/>
    <property type="gene ID" value="AET7Gv21146100"/>
</dbReference>
<name>A0A453SXQ2_AEGTS</name>
<dbReference type="InterPro" id="IPR038765">
    <property type="entry name" value="Papain-like_cys_pep_sf"/>
</dbReference>
<dbReference type="EnsemblPlants" id="AET7Gv21146100.1">
    <property type="protein sequence ID" value="AET7Gv21146100.1"/>
    <property type="gene ID" value="AET7Gv21146100"/>
</dbReference>
<dbReference type="Gene3D" id="3.90.70.10">
    <property type="entry name" value="Cysteine proteinases"/>
    <property type="match status" value="1"/>
</dbReference>